<dbReference type="AlphaFoldDB" id="A0A7I8DHT5"/>
<sequence>MYPMPYYVPVRDTVSSSGHLAPHETLELHEILAFKTNGLMRQKMALPHIHDPELRRLYMESMTATERHIREIVELLQHRPMIS</sequence>
<dbReference type="EMBL" id="AP023366">
    <property type="protein sequence ID" value="BCJ88486.1"/>
    <property type="molecule type" value="Genomic_DNA"/>
</dbReference>
<dbReference type="InterPro" id="IPR012347">
    <property type="entry name" value="Ferritin-like"/>
</dbReference>
<gene>
    <name evidence="1" type="ORF">skT53_34710</name>
</gene>
<evidence type="ECO:0000313" key="2">
    <source>
        <dbReference type="Proteomes" id="UP000593802"/>
    </source>
</evidence>
<name>A0A7I8DHT5_9BACL</name>
<evidence type="ECO:0008006" key="3">
    <source>
        <dbReference type="Google" id="ProtNLM"/>
    </source>
</evidence>
<organism evidence="1 2">
    <name type="scientific">Effusibacillus dendaii</name>
    <dbReference type="NCBI Taxonomy" id="2743772"/>
    <lineage>
        <taxon>Bacteria</taxon>
        <taxon>Bacillati</taxon>
        <taxon>Bacillota</taxon>
        <taxon>Bacilli</taxon>
        <taxon>Bacillales</taxon>
        <taxon>Alicyclobacillaceae</taxon>
        <taxon>Effusibacillus</taxon>
    </lineage>
</organism>
<reference evidence="1 2" key="1">
    <citation type="submission" date="2020-08" db="EMBL/GenBank/DDBJ databases">
        <title>Complete Genome Sequence of Effusibacillus dendaii Strain skT53, Isolated from Farmland soil.</title>
        <authorList>
            <person name="Konishi T."/>
            <person name="Kawasaki H."/>
        </authorList>
    </citation>
    <scope>NUCLEOTIDE SEQUENCE [LARGE SCALE GENOMIC DNA]</scope>
    <source>
        <strain evidence="2">skT53</strain>
    </source>
</reference>
<dbReference type="KEGG" id="eff:skT53_34710"/>
<protein>
    <recommendedName>
        <fullName evidence="3">Spore coat protein</fullName>
    </recommendedName>
</protein>
<evidence type="ECO:0000313" key="1">
    <source>
        <dbReference type="EMBL" id="BCJ88486.1"/>
    </source>
</evidence>
<dbReference type="Gene3D" id="1.20.1260.10">
    <property type="match status" value="1"/>
</dbReference>
<dbReference type="Proteomes" id="UP000593802">
    <property type="component" value="Chromosome"/>
</dbReference>
<keyword evidence="2" id="KW-1185">Reference proteome</keyword>
<dbReference type="RefSeq" id="WP_226375275.1">
    <property type="nucleotide sequence ID" value="NZ_AP023366.1"/>
</dbReference>
<proteinExistence type="predicted"/>
<accession>A0A7I8DHT5</accession>